<dbReference type="InterPro" id="IPR003667">
    <property type="entry name" value="NqrDE/RnfAE"/>
</dbReference>
<comment type="caution">
    <text evidence="8">The sequence shown here is derived from an EMBL/GenBank/DDBJ whole genome shotgun (WGS) entry which is preliminary data.</text>
</comment>
<dbReference type="RefSeq" id="WP_154526044.1">
    <property type="nucleotide sequence ID" value="NZ_JAXEDB010000010.1"/>
</dbReference>
<feature type="transmembrane region" description="Helical" evidence="7">
    <location>
        <begin position="104"/>
        <end position="122"/>
    </location>
</feature>
<keyword evidence="5 7" id="KW-1133">Transmembrane helix</keyword>
<feature type="transmembrane region" description="Helical" evidence="7">
    <location>
        <begin position="134"/>
        <end position="152"/>
    </location>
</feature>
<organism evidence="8 9">
    <name type="scientific">Porcincola intestinalis</name>
    <dbReference type="NCBI Taxonomy" id="2606632"/>
    <lineage>
        <taxon>Bacteria</taxon>
        <taxon>Bacillati</taxon>
        <taxon>Bacillota</taxon>
        <taxon>Clostridia</taxon>
        <taxon>Lachnospirales</taxon>
        <taxon>Lachnospiraceae</taxon>
        <taxon>Porcincola</taxon>
    </lineage>
</organism>
<dbReference type="GO" id="GO:0012505">
    <property type="term" value="C:endomembrane system"/>
    <property type="evidence" value="ECO:0007669"/>
    <property type="project" value="UniProtKB-SubCell"/>
</dbReference>
<keyword evidence="4" id="KW-1278">Translocase</keyword>
<dbReference type="PANTHER" id="PTHR30335:SF0">
    <property type="entry name" value="ION-TRANSLOCATING OXIDOREDUCTASE COMPLEX SUBUNIT A"/>
    <property type="match status" value="1"/>
</dbReference>
<keyword evidence="2" id="KW-0813">Transport</keyword>
<evidence type="ECO:0000256" key="1">
    <source>
        <dbReference type="ARBA" id="ARBA00004127"/>
    </source>
</evidence>
<dbReference type="EMBL" id="VULZ01000010">
    <property type="protein sequence ID" value="MSS15322.1"/>
    <property type="molecule type" value="Genomic_DNA"/>
</dbReference>
<evidence type="ECO:0000313" key="9">
    <source>
        <dbReference type="Proteomes" id="UP000481852"/>
    </source>
</evidence>
<evidence type="ECO:0000256" key="3">
    <source>
        <dbReference type="ARBA" id="ARBA00022692"/>
    </source>
</evidence>
<keyword evidence="3 7" id="KW-0812">Transmembrane</keyword>
<evidence type="ECO:0000256" key="5">
    <source>
        <dbReference type="ARBA" id="ARBA00022989"/>
    </source>
</evidence>
<sequence>MMNFVVFAVEAALISNIALSYFLGLSPFPEIGKNKKQTCIGALAMVIVMTLSSLICGVIYRYILVPANAVQAKTVVFVVVILAASGLLALLLRKRTAALEEGKPFPALAVNTAVLGTVLVIVQNDYSVLNGTFYGFMAAVGYLIVIAMLSAIDDELKYSDVPKSFRGVPILLVAAGLMAIAFHGIEVLGG</sequence>
<comment type="subcellular location">
    <subcellularLocation>
        <location evidence="1">Endomembrane system</location>
        <topology evidence="1">Multi-pass membrane protein</topology>
    </subcellularLocation>
</comment>
<dbReference type="Pfam" id="PF02508">
    <property type="entry name" value="Rnf-Nqr"/>
    <property type="match status" value="1"/>
</dbReference>
<gene>
    <name evidence="8" type="ORF">FYJ35_09790</name>
</gene>
<dbReference type="PIRSF" id="PIRSF006102">
    <property type="entry name" value="NQR_DE"/>
    <property type="match status" value="1"/>
</dbReference>
<proteinExistence type="predicted"/>
<feature type="transmembrane region" description="Helical" evidence="7">
    <location>
        <begin position="6"/>
        <end position="28"/>
    </location>
</feature>
<protein>
    <submittedName>
        <fullName evidence="8">Electron transport complex subunit RsxA</fullName>
    </submittedName>
</protein>
<dbReference type="InterPro" id="IPR050133">
    <property type="entry name" value="NqrDE/RnfAE_oxidrdctase"/>
</dbReference>
<name>A0A6L5XA01_9FIRM</name>
<evidence type="ECO:0000256" key="2">
    <source>
        <dbReference type="ARBA" id="ARBA00022448"/>
    </source>
</evidence>
<accession>A0A6L5XA01</accession>
<dbReference type="AlphaFoldDB" id="A0A6L5XA01"/>
<evidence type="ECO:0000313" key="8">
    <source>
        <dbReference type="EMBL" id="MSS15322.1"/>
    </source>
</evidence>
<keyword evidence="9" id="KW-1185">Reference proteome</keyword>
<keyword evidence="6 7" id="KW-0472">Membrane</keyword>
<evidence type="ECO:0000256" key="6">
    <source>
        <dbReference type="ARBA" id="ARBA00023136"/>
    </source>
</evidence>
<dbReference type="PANTHER" id="PTHR30335">
    <property type="entry name" value="INTEGRAL MEMBRANE PROTEIN OF SOXR-REDUCING COMPLEX"/>
    <property type="match status" value="1"/>
</dbReference>
<feature type="transmembrane region" description="Helical" evidence="7">
    <location>
        <begin position="164"/>
        <end position="185"/>
    </location>
</feature>
<reference evidence="8 9" key="1">
    <citation type="submission" date="2019-08" db="EMBL/GenBank/DDBJ databases">
        <title>In-depth cultivation of the pig gut microbiome towards novel bacterial diversity and tailored functional studies.</title>
        <authorList>
            <person name="Wylensek D."/>
            <person name="Hitch T.C.A."/>
            <person name="Clavel T."/>
        </authorList>
    </citation>
    <scope>NUCLEOTIDE SEQUENCE [LARGE SCALE GENOMIC DNA]</scope>
    <source>
        <strain evidence="8 9">Oil+RF-744-WCA-WT-11</strain>
    </source>
</reference>
<dbReference type="GO" id="GO:0005886">
    <property type="term" value="C:plasma membrane"/>
    <property type="evidence" value="ECO:0007669"/>
    <property type="project" value="TreeGrafter"/>
</dbReference>
<feature type="transmembrane region" description="Helical" evidence="7">
    <location>
        <begin position="75"/>
        <end position="92"/>
    </location>
</feature>
<evidence type="ECO:0000256" key="4">
    <source>
        <dbReference type="ARBA" id="ARBA00022967"/>
    </source>
</evidence>
<feature type="transmembrane region" description="Helical" evidence="7">
    <location>
        <begin position="40"/>
        <end position="63"/>
    </location>
</feature>
<evidence type="ECO:0000256" key="7">
    <source>
        <dbReference type="SAM" id="Phobius"/>
    </source>
</evidence>
<dbReference type="Proteomes" id="UP000481852">
    <property type="component" value="Unassembled WGS sequence"/>
</dbReference>